<organism evidence="9 10">
    <name type="scientific">Providencia stuartii</name>
    <dbReference type="NCBI Taxonomy" id="588"/>
    <lineage>
        <taxon>Bacteria</taxon>
        <taxon>Pseudomonadati</taxon>
        <taxon>Pseudomonadota</taxon>
        <taxon>Gammaproteobacteria</taxon>
        <taxon>Enterobacterales</taxon>
        <taxon>Morganellaceae</taxon>
        <taxon>Providencia</taxon>
    </lineage>
</organism>
<dbReference type="RefSeq" id="WP_070927513.1">
    <property type="nucleotide sequence ID" value="NZ_CANMXG010000014.1"/>
</dbReference>
<dbReference type="InterPro" id="IPR038591">
    <property type="entry name" value="NolW-like_sf"/>
</dbReference>
<name>A0A1S1HSD3_PROST</name>
<keyword evidence="3" id="KW-0472">Membrane</keyword>
<dbReference type="GO" id="GO:0009306">
    <property type="term" value="P:protein secretion"/>
    <property type="evidence" value="ECO:0007669"/>
    <property type="project" value="InterPro"/>
</dbReference>
<dbReference type="Proteomes" id="UP000179588">
    <property type="component" value="Unassembled WGS sequence"/>
</dbReference>
<dbReference type="PANTHER" id="PTHR30604">
    <property type="entry name" value="PROTEIN TRANSPORT PROTEIN HOFQ"/>
    <property type="match status" value="1"/>
</dbReference>
<dbReference type="GO" id="GO:0009279">
    <property type="term" value="C:cell outer membrane"/>
    <property type="evidence" value="ECO:0007669"/>
    <property type="project" value="UniProtKB-SubCell"/>
</dbReference>
<comment type="caution">
    <text evidence="9">The sequence shown here is derived from an EMBL/GenBank/DDBJ whole genome shotgun (WGS) entry which is preliminary data.</text>
</comment>
<dbReference type="PANTHER" id="PTHR30604:SF1">
    <property type="entry name" value="DNA UTILIZATION PROTEIN HOFQ"/>
    <property type="match status" value="1"/>
</dbReference>
<evidence type="ECO:0000256" key="6">
    <source>
        <dbReference type="SAM" id="SignalP"/>
    </source>
</evidence>
<comment type="subcellular location">
    <subcellularLocation>
        <location evidence="5">Cell outer membrane</location>
    </subcellularLocation>
    <subcellularLocation>
        <location evidence="1">Membrane</location>
    </subcellularLocation>
</comment>
<accession>A0A1S1HSD3</accession>
<dbReference type="PRINTS" id="PR00811">
    <property type="entry name" value="BCTERIALGSPD"/>
</dbReference>
<keyword evidence="10" id="KW-1185">Reference proteome</keyword>
<sequence>MRNKLFFVVIGILTISFNASSQALRDPFIPQLIETNHEVLSQQPPSVTPPPENLFTEKIFTLTSINAKDALEQLNQVGDALLSKEGSATSHLATNSLVIKETKNRLQLIGEWLKQLDIPKQQVQITAHIISSSRTALQELGLEWGMLSGSPNNSRYQRYNRYDAVSVAGQFNFNLLRLGEGLLELKLNALEKENLLSIIASPRLVASHKHPASIQQGTEIPYVTSTEKKTHVQFKDAVLGMEVTPTISRSDHIELLLKISHNSPDKALTASDNHYLAINKQEIVTSVTIRNNETLILGGIFQQKQESTESGLPVLSEIPFLGRLFTHTGKHIDRRVLMVFITPKLINI</sequence>
<dbReference type="InterPro" id="IPR051808">
    <property type="entry name" value="Type_IV_pilus_biogenesis"/>
</dbReference>
<dbReference type="Pfam" id="PF00263">
    <property type="entry name" value="Secretin"/>
    <property type="match status" value="1"/>
</dbReference>
<evidence type="ECO:0000256" key="3">
    <source>
        <dbReference type="ARBA" id="ARBA00023136"/>
    </source>
</evidence>
<feature type="chain" id="PRO_5010174630" evidence="6">
    <location>
        <begin position="22"/>
        <end position="348"/>
    </location>
</feature>
<evidence type="ECO:0000259" key="7">
    <source>
        <dbReference type="Pfam" id="PF00263"/>
    </source>
</evidence>
<feature type="domain" description="NolW-like" evidence="8">
    <location>
        <begin position="58"/>
        <end position="122"/>
    </location>
</feature>
<keyword evidence="2 6" id="KW-0732">Signal</keyword>
<dbReference type="Gene3D" id="3.30.1370.120">
    <property type="match status" value="1"/>
</dbReference>
<reference evidence="9 10" key="1">
    <citation type="submission" date="2016-03" db="EMBL/GenBank/DDBJ databases">
        <title>Genome sequence of Providencia stuartii strain, isolated from the salivary glands of larval Lucilia sericata.</title>
        <authorList>
            <person name="Yuan Y."/>
            <person name="Zhang Y."/>
            <person name="Fu S."/>
            <person name="Crippen T.L."/>
            <person name="Visi D."/>
            <person name="Benbow M.E."/>
            <person name="Allen M."/>
            <person name="Tomberlin J.K."/>
            <person name="Sze S.-H."/>
            <person name="Tarone A.M."/>
        </authorList>
    </citation>
    <scope>NUCLEOTIDE SEQUENCE [LARGE SCALE GENOMIC DNA]</scope>
    <source>
        <strain evidence="9 10">Crippen</strain>
    </source>
</reference>
<evidence type="ECO:0000256" key="5">
    <source>
        <dbReference type="RuleBase" id="RU004004"/>
    </source>
</evidence>
<feature type="domain" description="Type II/III secretion system secretin-like" evidence="7">
    <location>
        <begin position="189"/>
        <end position="346"/>
    </location>
</feature>
<comment type="similarity">
    <text evidence="4">Belongs to the bacterial secretin family.</text>
</comment>
<evidence type="ECO:0000313" key="9">
    <source>
        <dbReference type="EMBL" id="OHT24311.1"/>
    </source>
</evidence>
<evidence type="ECO:0000256" key="1">
    <source>
        <dbReference type="ARBA" id="ARBA00004370"/>
    </source>
</evidence>
<keyword evidence="5" id="KW-0813">Transport</keyword>
<protein>
    <submittedName>
        <fullName evidence="9">Transporter</fullName>
    </submittedName>
</protein>
<dbReference type="InterPro" id="IPR005644">
    <property type="entry name" value="NolW-like"/>
</dbReference>
<dbReference type="InterPro" id="IPR001775">
    <property type="entry name" value="GspD/PilQ"/>
</dbReference>
<dbReference type="EMBL" id="LVIE01000156">
    <property type="protein sequence ID" value="OHT24311.1"/>
    <property type="molecule type" value="Genomic_DNA"/>
</dbReference>
<dbReference type="Pfam" id="PF03958">
    <property type="entry name" value="Secretin_N"/>
    <property type="match status" value="1"/>
</dbReference>
<feature type="signal peptide" evidence="6">
    <location>
        <begin position="1"/>
        <end position="21"/>
    </location>
</feature>
<evidence type="ECO:0000256" key="2">
    <source>
        <dbReference type="ARBA" id="ARBA00022729"/>
    </source>
</evidence>
<evidence type="ECO:0000259" key="8">
    <source>
        <dbReference type="Pfam" id="PF03958"/>
    </source>
</evidence>
<evidence type="ECO:0000256" key="4">
    <source>
        <dbReference type="RuleBase" id="RU004003"/>
    </source>
</evidence>
<gene>
    <name evidence="9" type="ORF">A3Q29_18235</name>
</gene>
<dbReference type="InterPro" id="IPR004846">
    <property type="entry name" value="T2SS/T3SS_dom"/>
</dbReference>
<dbReference type="AlphaFoldDB" id="A0A1S1HSD3"/>
<evidence type="ECO:0000313" key="10">
    <source>
        <dbReference type="Proteomes" id="UP000179588"/>
    </source>
</evidence>
<proteinExistence type="inferred from homology"/>